<protein>
    <recommendedName>
        <fullName evidence="4">Bacterial Ig-like domain-containing protein</fullName>
    </recommendedName>
</protein>
<dbReference type="Proteomes" id="UP001172728">
    <property type="component" value="Unassembled WGS sequence"/>
</dbReference>
<proteinExistence type="predicted"/>
<organism evidence="2 3">
    <name type="scientific">Demequina litoralis</name>
    <dbReference type="NCBI Taxonomy" id="3051660"/>
    <lineage>
        <taxon>Bacteria</taxon>
        <taxon>Bacillati</taxon>
        <taxon>Actinomycetota</taxon>
        <taxon>Actinomycetes</taxon>
        <taxon>Micrococcales</taxon>
        <taxon>Demequinaceae</taxon>
        <taxon>Demequina</taxon>
    </lineage>
</organism>
<dbReference type="RefSeq" id="WP_301131452.1">
    <property type="nucleotide sequence ID" value="NZ_JAUHPW010000002.1"/>
</dbReference>
<evidence type="ECO:0000256" key="1">
    <source>
        <dbReference type="SAM" id="SignalP"/>
    </source>
</evidence>
<keyword evidence="3" id="KW-1185">Reference proteome</keyword>
<reference evidence="2" key="1">
    <citation type="submission" date="2023-06" db="EMBL/GenBank/DDBJ databases">
        <title>Sysu t00192.</title>
        <authorList>
            <person name="Gao L."/>
            <person name="Fang B.-Z."/>
            <person name="Li W.-J."/>
        </authorList>
    </citation>
    <scope>NUCLEOTIDE SEQUENCE</scope>
    <source>
        <strain evidence="2">SYSU T00192</strain>
    </source>
</reference>
<evidence type="ECO:0000313" key="2">
    <source>
        <dbReference type="EMBL" id="MDN4475005.1"/>
    </source>
</evidence>
<evidence type="ECO:0008006" key="4">
    <source>
        <dbReference type="Google" id="ProtNLM"/>
    </source>
</evidence>
<accession>A0ABT8G779</accession>
<feature type="chain" id="PRO_5046430894" description="Bacterial Ig-like domain-containing protein" evidence="1">
    <location>
        <begin position="30"/>
        <end position="604"/>
    </location>
</feature>
<keyword evidence="1" id="KW-0732">Signal</keyword>
<feature type="signal peptide" evidence="1">
    <location>
        <begin position="1"/>
        <end position="29"/>
    </location>
</feature>
<evidence type="ECO:0000313" key="3">
    <source>
        <dbReference type="Proteomes" id="UP001172728"/>
    </source>
</evidence>
<comment type="caution">
    <text evidence="2">The sequence shown here is derived from an EMBL/GenBank/DDBJ whole genome shotgun (WGS) entry which is preliminary data.</text>
</comment>
<name>A0ABT8G779_9MICO</name>
<sequence>MRTSLGARALAVAATSALTIGSLATAASAADDATLTLSEAGVLTLPAGDGVRDETTVTVTSDIATTLTVYVDETGAGPRVLTYDPIEIVDPAVPATITVPVDEFAAGHYEIFVAPAAGNPAIALLTVGSGEPTDVSVSLSASTIFTWSGASPRNTTATVGATDETGLAVPFTGALTSTVGGVTSTAPIASTTGAAATKKVYAANLGAGTGSVTATVSGPADVASSATAPLTVARTAVTSLSLARSLAAVYPLKDDYRDKVAFTVTPATTRDTAFAATGSVKVVRDGKTVKSWTLRTSKKRTLTWDGRVGGKVVPGTYTVTASLKGPEGRKRTASTTVKVAASAVKRVIVKKTVGTVYPAKDSYRDTVAFTVTPRTTTGTTLPAQGTVKVVKDGKTVKSWTLTTSKKRTLTWDGRVGGAIVPGTYTVAVALKGPEGSTKKTSTTVNVSKKKLVTATKRLTYRASTIMDSYITLDEYEIGACYEHYFTDGDVVCDAYDAYYGDSIALYDFGTMPVPSEVVSAQQFGGASVKLTTAWSWVSGDVLWGYDKVEGGGAQLGWAYEGRQTLGALKLPSGTRTVHVTFALGEYATSAADTITATYTYKKLA</sequence>
<gene>
    <name evidence="2" type="ORF">QQX09_03935</name>
</gene>
<dbReference type="EMBL" id="JAUHPW010000002">
    <property type="protein sequence ID" value="MDN4475005.1"/>
    <property type="molecule type" value="Genomic_DNA"/>
</dbReference>